<dbReference type="PANTHER" id="PTHR42905:SF5">
    <property type="entry name" value="CARBOXYVINYL-CARBOXYPHOSPHONATE PHOSPHORYLMUTASE, CHLOROPLASTIC"/>
    <property type="match status" value="1"/>
</dbReference>
<dbReference type="InterPro" id="IPR018523">
    <property type="entry name" value="Isocitrate_lyase_ph_CS"/>
</dbReference>
<evidence type="ECO:0000313" key="2">
    <source>
        <dbReference type="EMBL" id="MDQ7950561.1"/>
    </source>
</evidence>
<dbReference type="AlphaFoldDB" id="A0AAP5EZW4"/>
<proteinExistence type="predicted"/>
<dbReference type="GO" id="GO:0046872">
    <property type="term" value="F:metal ion binding"/>
    <property type="evidence" value="ECO:0007669"/>
    <property type="project" value="UniProtKB-KW"/>
</dbReference>
<dbReference type="RefSeq" id="WP_239684588.1">
    <property type="nucleotide sequence ID" value="NZ_JAUZEA010000001.1"/>
</dbReference>
<dbReference type="PANTHER" id="PTHR42905">
    <property type="entry name" value="PHOSPHOENOLPYRUVATE CARBOXYLASE"/>
    <property type="match status" value="1"/>
</dbReference>
<keyword evidence="2" id="KW-0456">Lyase</keyword>
<dbReference type="SUPFAM" id="SSF51621">
    <property type="entry name" value="Phosphoenolpyruvate/pyruvate domain"/>
    <property type="match status" value="1"/>
</dbReference>
<dbReference type="EMBL" id="JAVIAC010000001">
    <property type="protein sequence ID" value="MDQ7950561.1"/>
    <property type="molecule type" value="Genomic_DNA"/>
</dbReference>
<protein>
    <submittedName>
        <fullName evidence="2">Isocitrate lyase/PEP mutase family protein</fullName>
    </submittedName>
</protein>
<organism evidence="2 3">
    <name type="scientific">Stenotrophomonas geniculata</name>
    <dbReference type="NCBI Taxonomy" id="86188"/>
    <lineage>
        <taxon>Bacteria</taxon>
        <taxon>Pseudomonadati</taxon>
        <taxon>Pseudomonadota</taxon>
        <taxon>Gammaproteobacteria</taxon>
        <taxon>Lysobacterales</taxon>
        <taxon>Lysobacteraceae</taxon>
        <taxon>Stenotrophomonas</taxon>
    </lineage>
</organism>
<evidence type="ECO:0000256" key="1">
    <source>
        <dbReference type="ARBA" id="ARBA00022723"/>
    </source>
</evidence>
<dbReference type="GO" id="GO:0016833">
    <property type="term" value="F:oxo-acid-lyase activity"/>
    <property type="evidence" value="ECO:0007669"/>
    <property type="project" value="UniProtKB-ARBA"/>
</dbReference>
<gene>
    <name evidence="2" type="ORF">Q0031_01995</name>
</gene>
<dbReference type="PROSITE" id="PS00161">
    <property type="entry name" value="ISOCITRATE_LYASE"/>
    <property type="match status" value="1"/>
</dbReference>
<dbReference type="CDD" id="cd00377">
    <property type="entry name" value="ICL_PEPM"/>
    <property type="match status" value="1"/>
</dbReference>
<dbReference type="Pfam" id="PF13714">
    <property type="entry name" value="PEP_mutase"/>
    <property type="match status" value="1"/>
</dbReference>
<keyword evidence="1" id="KW-0479">Metal-binding</keyword>
<name>A0AAP5EZW4_9GAMM</name>
<reference evidence="2" key="1">
    <citation type="submission" date="2023-07" db="EMBL/GenBank/DDBJ databases">
        <authorList>
            <person name="Shahid S."/>
            <person name="Akbar M.Y."/>
            <person name="Ajmal W."/>
            <person name="Ansari A."/>
            <person name="Ghazanfar S."/>
        </authorList>
    </citation>
    <scope>NUCLEOTIDE SEQUENCE</scope>
    <source>
        <strain evidence="2">NIGAB</strain>
    </source>
</reference>
<sequence>MAQFHWNLRRSDAVRTRYWTVAGGDHIIGIPRQKSICKGDHMKKTRQLRDLLGHGRSVIAPGVFDGLSARLVELAGFEAVYASGGAIARSAGVPDIGLLGFTEVLAQIERIVDACDLPVIADADTGFGGTANVERTVRAFERAGVAALHIEDQAFPKRCGHLDDKTLVDAGEMCTKIRVACQVRHDPELMIIARTDAIACEGLDAAIERAQAYVEAGADMIFVEAPETLEQIEAISQRVPGPKLINMFHSGRTPLVPVERLAELDYRLVIIPSDLQRAAIRAMQRTLQEIAASGDSGRIAGELASFGEREVIVRTARYLALDRV</sequence>
<dbReference type="InterPro" id="IPR015813">
    <property type="entry name" value="Pyrv/PenolPyrv_kinase-like_dom"/>
</dbReference>
<comment type="caution">
    <text evidence="2">The sequence shown here is derived from an EMBL/GenBank/DDBJ whole genome shotgun (WGS) entry which is preliminary data.</text>
</comment>
<dbReference type="Gene3D" id="3.20.20.60">
    <property type="entry name" value="Phosphoenolpyruvate-binding domains"/>
    <property type="match status" value="1"/>
</dbReference>
<dbReference type="InterPro" id="IPR040442">
    <property type="entry name" value="Pyrv_kinase-like_dom_sf"/>
</dbReference>
<dbReference type="Proteomes" id="UP001240529">
    <property type="component" value="Unassembled WGS sequence"/>
</dbReference>
<dbReference type="InterPro" id="IPR039556">
    <property type="entry name" value="ICL/PEPM"/>
</dbReference>
<accession>A0AAP5EZW4</accession>
<evidence type="ECO:0000313" key="3">
    <source>
        <dbReference type="Proteomes" id="UP001240529"/>
    </source>
</evidence>